<gene>
    <name evidence="1" type="ORF">RHS03_07122</name>
</gene>
<dbReference type="Gene3D" id="3.20.20.210">
    <property type="match status" value="1"/>
</dbReference>
<proteinExistence type="predicted"/>
<dbReference type="GO" id="GO:0008168">
    <property type="term" value="F:methyltransferase activity"/>
    <property type="evidence" value="ECO:0007669"/>
    <property type="project" value="UniProtKB-KW"/>
</dbReference>
<keyword evidence="1" id="KW-0808">Transferase</keyword>
<keyword evidence="1" id="KW-0489">Methyltransferase</keyword>
<dbReference type="EMBL" id="JACYCD010000238">
    <property type="protein sequence ID" value="KAF8699483.1"/>
    <property type="molecule type" value="Genomic_DNA"/>
</dbReference>
<feature type="non-terminal residue" evidence="1">
    <location>
        <position position="443"/>
    </location>
</feature>
<dbReference type="InterPro" id="IPR038071">
    <property type="entry name" value="UROD/MetE-like_sf"/>
</dbReference>
<dbReference type="Proteomes" id="UP000602905">
    <property type="component" value="Unassembled WGS sequence"/>
</dbReference>
<dbReference type="SUPFAM" id="SSF51726">
    <property type="entry name" value="UROD/MetE-like"/>
    <property type="match status" value="1"/>
</dbReference>
<protein>
    <submittedName>
        <fullName evidence="1">5-methyltetrahydropteroyltriglutamate-homocysteine S-methyltransferase</fullName>
    </submittedName>
</protein>
<dbReference type="GO" id="GO:0032259">
    <property type="term" value="P:methylation"/>
    <property type="evidence" value="ECO:0007669"/>
    <property type="project" value="UniProtKB-KW"/>
</dbReference>
<dbReference type="OrthoDB" id="1053771at2759"/>
<organism evidence="1 2">
    <name type="scientific">Rhizoctonia solani</name>
    <dbReference type="NCBI Taxonomy" id="456999"/>
    <lineage>
        <taxon>Eukaryota</taxon>
        <taxon>Fungi</taxon>
        <taxon>Dikarya</taxon>
        <taxon>Basidiomycota</taxon>
        <taxon>Agaricomycotina</taxon>
        <taxon>Agaricomycetes</taxon>
        <taxon>Cantharellales</taxon>
        <taxon>Ceratobasidiaceae</taxon>
        <taxon>Rhizoctonia</taxon>
    </lineage>
</organism>
<name>A0A8H7HLA5_9AGAM</name>
<evidence type="ECO:0000313" key="2">
    <source>
        <dbReference type="Proteomes" id="UP000602905"/>
    </source>
</evidence>
<sequence>MPIPTEVVGSLPRPSWLQQAFGDYDQGKITYEELQNYQDKACEDSIQRMVAAGEPVVTDGEQRASSFATYPLTDTLGGTGLAKNLVADGQYFALYVELRHIMTRSAHGHNSFDDGHHRQLPRLTGGPFRYKTYASDYLQKSSKGVSAPMKTVNGLRNSSDENLPDYTREQFLSDLCDECEKDVRQAFNAGAVRVSIDFTEGRLASKNDPRNPWTGFTPEERKNIGIHTCPGGDCDSVHSFDVPYESLLPSMFKMNAGYFLIQCASEIEKEKVYKLVGDNIRKDANGVKQVSFLIAVRKNKVLKVRAKTSQVAFIGVINPLNPTVETPEQVADALVVASKYISKDQLGATDDCGFSPFSIDSKPKHGSPDYARDVAFMKITARIKGAKIASERLGLEDRDNSEFVLIATSTYENIDFIFSREAGVANVDVYSHRPKQEDNLQAK</sequence>
<evidence type="ECO:0000313" key="1">
    <source>
        <dbReference type="EMBL" id="KAF8699483.1"/>
    </source>
</evidence>
<accession>A0A8H7HLA5</accession>
<reference evidence="1" key="1">
    <citation type="submission" date="2020-09" db="EMBL/GenBank/DDBJ databases">
        <title>Comparative genome analyses of four rice-infecting Rhizoctonia solani isolates reveal extensive enrichment of homogalacturonan modification genes.</title>
        <authorList>
            <person name="Lee D.-Y."/>
            <person name="Jeon J."/>
            <person name="Kim K.-T."/>
            <person name="Cheong K."/>
            <person name="Song H."/>
            <person name="Choi G."/>
            <person name="Ko J."/>
            <person name="Opiyo S.O."/>
            <person name="Zuo S."/>
            <person name="Madhav S."/>
            <person name="Lee Y.-H."/>
            <person name="Wang G.-L."/>
        </authorList>
    </citation>
    <scope>NUCLEOTIDE SEQUENCE</scope>
    <source>
        <strain evidence="1">AG1-IA WGL</strain>
    </source>
</reference>
<dbReference type="AlphaFoldDB" id="A0A8H7HLA5"/>
<comment type="caution">
    <text evidence="1">The sequence shown here is derived from an EMBL/GenBank/DDBJ whole genome shotgun (WGS) entry which is preliminary data.</text>
</comment>